<name>A0A498IG15_MALDO</name>
<protein>
    <submittedName>
        <fullName evidence="1">Uncharacterized protein</fullName>
    </submittedName>
</protein>
<keyword evidence="2" id="KW-1185">Reference proteome</keyword>
<proteinExistence type="predicted"/>
<accession>A0A498IG15</accession>
<reference evidence="1 2" key="1">
    <citation type="submission" date="2018-10" db="EMBL/GenBank/DDBJ databases">
        <title>A high-quality apple genome assembly.</title>
        <authorList>
            <person name="Hu J."/>
        </authorList>
    </citation>
    <scope>NUCLEOTIDE SEQUENCE [LARGE SCALE GENOMIC DNA]</scope>
    <source>
        <strain evidence="2">cv. HFTH1</strain>
        <tissue evidence="1">Young leaf</tissue>
    </source>
</reference>
<dbReference type="Proteomes" id="UP000290289">
    <property type="component" value="Chromosome 12"/>
</dbReference>
<sequence>MGFRNFQEFNMALIAKQCWPFIHEPNSLWVKIKELQIGDPQSNDRLIWPMEKKRKKYDEIWLSLDTL</sequence>
<gene>
    <name evidence="1" type="ORF">DVH24_004831</name>
</gene>
<evidence type="ECO:0000313" key="1">
    <source>
        <dbReference type="EMBL" id="RXH80917.1"/>
    </source>
</evidence>
<comment type="caution">
    <text evidence="1">The sequence shown here is derived from an EMBL/GenBank/DDBJ whole genome shotgun (WGS) entry which is preliminary data.</text>
</comment>
<dbReference type="EMBL" id="RDQH01000338">
    <property type="protein sequence ID" value="RXH80917.1"/>
    <property type="molecule type" value="Genomic_DNA"/>
</dbReference>
<evidence type="ECO:0000313" key="2">
    <source>
        <dbReference type="Proteomes" id="UP000290289"/>
    </source>
</evidence>
<dbReference type="AlphaFoldDB" id="A0A498IG15"/>
<organism evidence="1 2">
    <name type="scientific">Malus domestica</name>
    <name type="common">Apple</name>
    <name type="synonym">Pyrus malus</name>
    <dbReference type="NCBI Taxonomy" id="3750"/>
    <lineage>
        <taxon>Eukaryota</taxon>
        <taxon>Viridiplantae</taxon>
        <taxon>Streptophyta</taxon>
        <taxon>Embryophyta</taxon>
        <taxon>Tracheophyta</taxon>
        <taxon>Spermatophyta</taxon>
        <taxon>Magnoliopsida</taxon>
        <taxon>eudicotyledons</taxon>
        <taxon>Gunneridae</taxon>
        <taxon>Pentapetalae</taxon>
        <taxon>rosids</taxon>
        <taxon>fabids</taxon>
        <taxon>Rosales</taxon>
        <taxon>Rosaceae</taxon>
        <taxon>Amygdaloideae</taxon>
        <taxon>Maleae</taxon>
        <taxon>Malus</taxon>
    </lineage>
</organism>